<reference evidence="1 2" key="1">
    <citation type="submission" date="2014-06" db="EMBL/GenBank/DDBJ databases">
        <authorList>
            <person name="Bishop-Lilly K.A."/>
            <person name="Broomall S.M."/>
            <person name="Chain P.S."/>
            <person name="Chertkov O."/>
            <person name="Coyne S.R."/>
            <person name="Daligault H.E."/>
            <person name="Davenport K.W."/>
            <person name="Erkkila T."/>
            <person name="Frey K.G."/>
            <person name="Gibbons H.S."/>
            <person name="Gu W."/>
            <person name="Jaissle J."/>
            <person name="Johnson S.L."/>
            <person name="Koroleva G.I."/>
            <person name="Ladner J.T."/>
            <person name="Lo C.-C."/>
            <person name="Minogue T.D."/>
            <person name="Munk C."/>
            <person name="Palacios G.F."/>
            <person name="Redden C.L."/>
            <person name="Rosenzweig C.N."/>
            <person name="Scholz M.B."/>
            <person name="Teshima H."/>
            <person name="Xu Y."/>
        </authorList>
    </citation>
    <scope>NUCLEOTIDE SEQUENCE [LARGE SCALE GENOMIC DNA]</scope>
    <source>
        <strain evidence="1 2">EO147</strain>
    </source>
</reference>
<name>A0AAI8BB89_9BURK</name>
<evidence type="ECO:0000313" key="2">
    <source>
        <dbReference type="Proteomes" id="UP000029424"/>
    </source>
</evidence>
<organism evidence="1 2">
    <name type="scientific">Burkholderia oklahomensis</name>
    <dbReference type="NCBI Taxonomy" id="342113"/>
    <lineage>
        <taxon>Bacteria</taxon>
        <taxon>Pseudomonadati</taxon>
        <taxon>Pseudomonadota</taxon>
        <taxon>Betaproteobacteria</taxon>
        <taxon>Burkholderiales</taxon>
        <taxon>Burkholderiaceae</taxon>
        <taxon>Burkholderia</taxon>
        <taxon>pseudomallei group</taxon>
    </lineage>
</organism>
<keyword evidence="2" id="KW-1185">Reference proteome</keyword>
<sequence>MLSKTQRETALHWYAVKGYALQTIAEHFGLTRDEMARELCAARK</sequence>
<gene>
    <name evidence="1" type="ORF">DM82_4379</name>
</gene>
<dbReference type="EMBL" id="CP008727">
    <property type="protein sequence ID" value="AIO69633.1"/>
    <property type="molecule type" value="Genomic_DNA"/>
</dbReference>
<accession>A0AAI8BB89</accession>
<proteinExistence type="predicted"/>
<evidence type="ECO:0000313" key="1">
    <source>
        <dbReference type="EMBL" id="AIO69633.1"/>
    </source>
</evidence>
<dbReference type="AlphaFoldDB" id="A0AAI8BB89"/>
<dbReference type="Proteomes" id="UP000029424">
    <property type="component" value="Chromosome 2"/>
</dbReference>
<dbReference type="KEGG" id="bok:DM82_4379"/>
<protein>
    <submittedName>
        <fullName evidence="1">Uncharacterized protein</fullName>
    </submittedName>
</protein>